<name>A0A6J4GM37_9FLAO</name>
<keyword evidence="1" id="KW-0238">DNA-binding</keyword>
<dbReference type="PANTHER" id="PTHR46558">
    <property type="entry name" value="TRACRIPTIONAL REGULATORY PROTEIN-RELATED-RELATED"/>
    <property type="match status" value="1"/>
</dbReference>
<protein>
    <recommendedName>
        <fullName evidence="3">HTH cro/C1-type domain-containing protein</fullName>
    </recommendedName>
</protein>
<dbReference type="CDD" id="cd00093">
    <property type="entry name" value="HTH_XRE"/>
    <property type="match status" value="1"/>
</dbReference>
<dbReference type="SMART" id="SM00530">
    <property type="entry name" value="HTH_XRE"/>
    <property type="match status" value="1"/>
</dbReference>
<feature type="domain" description="HTH cro/C1-type" evidence="3">
    <location>
        <begin position="8"/>
        <end position="62"/>
    </location>
</feature>
<dbReference type="PANTHER" id="PTHR46558:SF4">
    <property type="entry name" value="DNA-BIDING PHAGE PROTEIN"/>
    <property type="match status" value="1"/>
</dbReference>
<proteinExistence type="predicted"/>
<dbReference type="AlphaFoldDB" id="A0A6J4GM37"/>
<reference evidence="4 5" key="1">
    <citation type="submission" date="2020-02" db="EMBL/GenBank/DDBJ databases">
        <authorList>
            <person name="Criscuolo A."/>
        </authorList>
    </citation>
    <scope>NUCLEOTIDE SEQUENCE [LARGE SCALE GENOMIC DNA]</scope>
    <source>
        <strain evidence="4">CIP105534</strain>
    </source>
</reference>
<feature type="transmembrane region" description="Helical" evidence="2">
    <location>
        <begin position="139"/>
        <end position="158"/>
    </location>
</feature>
<dbReference type="PROSITE" id="PS50943">
    <property type="entry name" value="HTH_CROC1"/>
    <property type="match status" value="1"/>
</dbReference>
<evidence type="ECO:0000313" key="4">
    <source>
        <dbReference type="EMBL" id="CAA9199160.1"/>
    </source>
</evidence>
<evidence type="ECO:0000259" key="3">
    <source>
        <dbReference type="PROSITE" id="PS50943"/>
    </source>
</evidence>
<keyword evidence="2" id="KW-0472">Membrane</keyword>
<evidence type="ECO:0000256" key="1">
    <source>
        <dbReference type="ARBA" id="ARBA00023125"/>
    </source>
</evidence>
<dbReference type="EMBL" id="CADCSU010000094">
    <property type="protein sequence ID" value="CAA9199160.1"/>
    <property type="molecule type" value="Genomic_DNA"/>
</dbReference>
<dbReference type="Gene3D" id="1.10.260.40">
    <property type="entry name" value="lambda repressor-like DNA-binding domains"/>
    <property type="match status" value="1"/>
</dbReference>
<dbReference type="InterPro" id="IPR001387">
    <property type="entry name" value="Cro/C1-type_HTH"/>
</dbReference>
<organism evidence="4 5">
    <name type="scientific">Flavobacterium bizetiae</name>
    <dbReference type="NCBI Taxonomy" id="2704140"/>
    <lineage>
        <taxon>Bacteria</taxon>
        <taxon>Pseudomonadati</taxon>
        <taxon>Bacteroidota</taxon>
        <taxon>Flavobacteriia</taxon>
        <taxon>Flavobacteriales</taxon>
        <taxon>Flavobacteriaceae</taxon>
        <taxon>Flavobacterium</taxon>
    </lineage>
</organism>
<feature type="transmembrane region" description="Helical" evidence="2">
    <location>
        <begin position="74"/>
        <end position="98"/>
    </location>
</feature>
<keyword evidence="2" id="KW-1133">Transmembrane helix</keyword>
<dbReference type="InterPro" id="IPR010982">
    <property type="entry name" value="Lambda_DNA-bd_dom_sf"/>
</dbReference>
<keyword evidence="2" id="KW-0812">Transmembrane</keyword>
<sequence length="190" mass="21412">MNAIGKKISDTRKSKGFTQEELAELSKVNLRTIQRIENNKNEPRGKTLSLICDVLQIDKADLQELNELHQRKTIATFIIDAVYLILLNLAIVTTIGYMTLPNEANINSKVGALLLSFFIPFFIIHFTQKMKATERVLKFGLGFAAYLILLISVQGFIGGCKIGFSSWIFSCILLFIGVLFYGKILFKTEK</sequence>
<accession>A0A6J4GM37</accession>
<evidence type="ECO:0000256" key="2">
    <source>
        <dbReference type="SAM" id="Phobius"/>
    </source>
</evidence>
<feature type="transmembrane region" description="Helical" evidence="2">
    <location>
        <begin position="110"/>
        <end position="127"/>
    </location>
</feature>
<keyword evidence="5" id="KW-1185">Reference proteome</keyword>
<feature type="transmembrane region" description="Helical" evidence="2">
    <location>
        <begin position="164"/>
        <end position="186"/>
    </location>
</feature>
<dbReference type="GO" id="GO:0003677">
    <property type="term" value="F:DNA binding"/>
    <property type="evidence" value="ECO:0007669"/>
    <property type="project" value="UniProtKB-KW"/>
</dbReference>
<gene>
    <name evidence="4" type="ORF">FLA105534_02473</name>
</gene>
<dbReference type="SUPFAM" id="SSF47413">
    <property type="entry name" value="lambda repressor-like DNA-binding domains"/>
    <property type="match status" value="1"/>
</dbReference>
<evidence type="ECO:0000313" key="5">
    <source>
        <dbReference type="Proteomes" id="UP000479938"/>
    </source>
</evidence>
<dbReference type="RefSeq" id="WP_173971060.1">
    <property type="nucleotide sequence ID" value="NZ_CADCSU010000094.1"/>
</dbReference>
<dbReference type="Proteomes" id="UP000479938">
    <property type="component" value="Unassembled WGS sequence"/>
</dbReference>
<dbReference type="Pfam" id="PF01381">
    <property type="entry name" value="HTH_3"/>
    <property type="match status" value="1"/>
</dbReference>